<evidence type="ECO:0000256" key="4">
    <source>
        <dbReference type="ARBA" id="ARBA00022475"/>
    </source>
</evidence>
<protein>
    <recommendedName>
        <fullName evidence="10">Type II secretion system protein K</fullName>
    </recommendedName>
</protein>
<dbReference type="Proteomes" id="UP000594034">
    <property type="component" value="Chromosome"/>
</dbReference>
<evidence type="ECO:0000256" key="6">
    <source>
        <dbReference type="ARBA" id="ARBA00022692"/>
    </source>
</evidence>
<comment type="subcellular location">
    <subcellularLocation>
        <location evidence="1 10">Cell inner membrane</location>
    </subcellularLocation>
</comment>
<dbReference type="KEGG" id="asim:FE240_00505"/>
<keyword evidence="3 10" id="KW-0813">Transport</keyword>
<dbReference type="InterPro" id="IPR049179">
    <property type="entry name" value="T2SSK_SAM-like_2nd"/>
</dbReference>
<evidence type="ECO:0000259" key="11">
    <source>
        <dbReference type="Pfam" id="PF03934"/>
    </source>
</evidence>
<gene>
    <name evidence="13" type="ORF">FE240_00505</name>
</gene>
<dbReference type="InterPro" id="IPR005628">
    <property type="entry name" value="GspK"/>
</dbReference>
<keyword evidence="8" id="KW-1133">Transmembrane helix</keyword>
<evidence type="ECO:0000259" key="12">
    <source>
        <dbReference type="Pfam" id="PF21687"/>
    </source>
</evidence>
<dbReference type="SUPFAM" id="SSF54523">
    <property type="entry name" value="Pili subunits"/>
    <property type="match status" value="1"/>
</dbReference>
<evidence type="ECO:0000256" key="8">
    <source>
        <dbReference type="ARBA" id="ARBA00022989"/>
    </source>
</evidence>
<evidence type="ECO:0000256" key="5">
    <source>
        <dbReference type="ARBA" id="ARBA00022519"/>
    </source>
</evidence>
<dbReference type="PANTHER" id="PTHR38831:SF1">
    <property type="entry name" value="TYPE II SECRETION SYSTEM PROTEIN K-RELATED"/>
    <property type="match status" value="1"/>
</dbReference>
<proteinExistence type="inferred from homology"/>
<keyword evidence="9 10" id="KW-0472">Membrane</keyword>
<dbReference type="InterPro" id="IPR038072">
    <property type="entry name" value="GspK_central_sf"/>
</dbReference>
<dbReference type="GO" id="GO:0005886">
    <property type="term" value="C:plasma membrane"/>
    <property type="evidence" value="ECO:0007669"/>
    <property type="project" value="UniProtKB-SubCell"/>
</dbReference>
<dbReference type="Pfam" id="PF03934">
    <property type="entry name" value="T2SSK"/>
    <property type="match status" value="1"/>
</dbReference>
<dbReference type="Pfam" id="PF21687">
    <property type="entry name" value="T2SSK_1st"/>
    <property type="match status" value="1"/>
</dbReference>
<keyword evidence="7" id="KW-0653">Protein transport</keyword>
<dbReference type="PANTHER" id="PTHR38831">
    <property type="entry name" value="TYPE II SECRETION SYSTEM PROTEIN K"/>
    <property type="match status" value="1"/>
</dbReference>
<dbReference type="PIRSF" id="PIRSF002786">
    <property type="entry name" value="XcpX"/>
    <property type="match status" value="1"/>
</dbReference>
<keyword evidence="4 10" id="KW-1003">Cell membrane</keyword>
<keyword evidence="6" id="KW-0812">Transmembrane</keyword>
<evidence type="ECO:0000256" key="9">
    <source>
        <dbReference type="ARBA" id="ARBA00023136"/>
    </source>
</evidence>
<feature type="domain" description="T2SS protein K second SAM-like" evidence="11">
    <location>
        <begin position="209"/>
        <end position="259"/>
    </location>
</feature>
<evidence type="ECO:0000256" key="2">
    <source>
        <dbReference type="ARBA" id="ARBA00007246"/>
    </source>
</evidence>
<comment type="similarity">
    <text evidence="2 10">Belongs to the GSP K family.</text>
</comment>
<evidence type="ECO:0000256" key="7">
    <source>
        <dbReference type="ARBA" id="ARBA00022927"/>
    </source>
</evidence>
<accession>A0A5J6X265</accession>
<dbReference type="InterPro" id="IPR045584">
    <property type="entry name" value="Pilin-like"/>
</dbReference>
<evidence type="ECO:0000313" key="13">
    <source>
        <dbReference type="EMBL" id="QFI56567.1"/>
    </source>
</evidence>
<sequence>MALLVVMLILAVMVVVATQMSGRLQIELRRTANLSAGKQAWWYAMSAEALVAKALAQDAKDSPEVTHLGQHWARDDATFPLPDGTLSGRVRDLYGCFNLNSLGTPNSSGETGHPYPARAFKQLLLALELDEYESSQITDALRDWIDSDTVISGEGAEDAYYEGLKPAYLPANQPLASVDELRAVRGVTPTLYRKLRPYVCVRGGADLKVNLNTIGVDQPELLVALSEGSMGLDDAKQVLRNRPKKGWENNEAVVAELAGWSELARNTITLKSDLFEAHMVAEVGDSRAFLTSVLQRGRDNKFTVIRRLQDDGEEWH</sequence>
<dbReference type="Gene3D" id="1.10.40.60">
    <property type="entry name" value="EpsJ-like"/>
    <property type="match status" value="2"/>
</dbReference>
<evidence type="ECO:0000313" key="14">
    <source>
        <dbReference type="Proteomes" id="UP000594034"/>
    </source>
</evidence>
<reference evidence="13 14" key="1">
    <citation type="submission" date="2019-05" db="EMBL/GenBank/DDBJ databases">
        <title>OXA-830, a novel chromosomally encoded expanded-spectrum class D beta-lactamase in Aeromonas simiae.</title>
        <authorList>
            <person name="Zhou W."/>
            <person name="Chen Q."/>
        </authorList>
    </citation>
    <scope>NUCLEOTIDE SEQUENCE [LARGE SCALE GENOMIC DNA]</scope>
    <source>
        <strain evidence="13 14">A6</strain>
    </source>
</reference>
<dbReference type="Gene3D" id="3.30.1300.30">
    <property type="entry name" value="GSPII I/J protein-like"/>
    <property type="match status" value="1"/>
</dbReference>
<feature type="domain" description="T2SS protein K first SAM-like" evidence="12">
    <location>
        <begin position="95"/>
        <end position="202"/>
    </location>
</feature>
<dbReference type="InterPro" id="IPR049031">
    <property type="entry name" value="T2SSK_SAM-like_1st"/>
</dbReference>
<dbReference type="AlphaFoldDB" id="A0A5J6X265"/>
<dbReference type="GO" id="GO:0009306">
    <property type="term" value="P:protein secretion"/>
    <property type="evidence" value="ECO:0007669"/>
    <property type="project" value="InterPro"/>
</dbReference>
<name>A0A5J6X265_9GAMM</name>
<dbReference type="NCBIfam" id="NF037980">
    <property type="entry name" value="T2SS_GspK"/>
    <property type="match status" value="1"/>
</dbReference>
<dbReference type="EMBL" id="CP040449">
    <property type="protein sequence ID" value="QFI56567.1"/>
    <property type="molecule type" value="Genomic_DNA"/>
</dbReference>
<evidence type="ECO:0000256" key="10">
    <source>
        <dbReference type="PIRNR" id="PIRNR002786"/>
    </source>
</evidence>
<organism evidence="13 14">
    <name type="scientific">Aeromonas simiae</name>
    <dbReference type="NCBI Taxonomy" id="218936"/>
    <lineage>
        <taxon>Bacteria</taxon>
        <taxon>Pseudomonadati</taxon>
        <taxon>Pseudomonadota</taxon>
        <taxon>Gammaproteobacteria</taxon>
        <taxon>Aeromonadales</taxon>
        <taxon>Aeromonadaceae</taxon>
        <taxon>Aeromonas</taxon>
    </lineage>
</organism>
<evidence type="ECO:0000256" key="1">
    <source>
        <dbReference type="ARBA" id="ARBA00004533"/>
    </source>
</evidence>
<dbReference type="SUPFAM" id="SSF158544">
    <property type="entry name" value="GspK insert domain-like"/>
    <property type="match status" value="2"/>
</dbReference>
<keyword evidence="5 10" id="KW-0997">Cell inner membrane</keyword>
<evidence type="ECO:0000256" key="3">
    <source>
        <dbReference type="ARBA" id="ARBA00022448"/>
    </source>
</evidence>
<keyword evidence="14" id="KW-1185">Reference proteome</keyword>